<organism evidence="1 2">
    <name type="scientific">Trifolium pratense</name>
    <name type="common">Red clover</name>
    <dbReference type="NCBI Taxonomy" id="57577"/>
    <lineage>
        <taxon>Eukaryota</taxon>
        <taxon>Viridiplantae</taxon>
        <taxon>Streptophyta</taxon>
        <taxon>Embryophyta</taxon>
        <taxon>Tracheophyta</taxon>
        <taxon>Spermatophyta</taxon>
        <taxon>Magnoliopsida</taxon>
        <taxon>eudicotyledons</taxon>
        <taxon>Gunneridae</taxon>
        <taxon>Pentapetalae</taxon>
        <taxon>rosids</taxon>
        <taxon>fabids</taxon>
        <taxon>Fabales</taxon>
        <taxon>Fabaceae</taxon>
        <taxon>Papilionoideae</taxon>
        <taxon>50 kb inversion clade</taxon>
        <taxon>NPAAA clade</taxon>
        <taxon>Hologalegina</taxon>
        <taxon>IRL clade</taxon>
        <taxon>Trifolieae</taxon>
        <taxon>Trifolium</taxon>
    </lineage>
</organism>
<evidence type="ECO:0000313" key="1">
    <source>
        <dbReference type="EMBL" id="CAJ2652833.1"/>
    </source>
</evidence>
<dbReference type="Proteomes" id="UP001177021">
    <property type="component" value="Unassembled WGS sequence"/>
</dbReference>
<keyword evidence="2" id="KW-1185">Reference proteome</keyword>
<reference evidence="1" key="1">
    <citation type="submission" date="2023-10" db="EMBL/GenBank/DDBJ databases">
        <authorList>
            <person name="Rodriguez Cubillos JULIANA M."/>
            <person name="De Vega J."/>
        </authorList>
    </citation>
    <scope>NUCLEOTIDE SEQUENCE</scope>
</reference>
<sequence>MLVNFLVSICFLIDGLIQAEAATASGLIRAGDLLNATSAESAQFKCNIDASFASHLNKVVIGIYICDNHGQFVLSKHKLVNLDFSNIRRLICKVRNCIMAKIILKTSIEMMCLDDPNEMNFLPKLWFIVTSYLMV</sequence>
<dbReference type="EMBL" id="CASHSV030000206">
    <property type="protein sequence ID" value="CAJ2652833.1"/>
    <property type="molecule type" value="Genomic_DNA"/>
</dbReference>
<name>A0ACB0KAP7_TRIPR</name>
<evidence type="ECO:0000313" key="2">
    <source>
        <dbReference type="Proteomes" id="UP001177021"/>
    </source>
</evidence>
<protein>
    <submittedName>
        <fullName evidence="1">Uncharacterized protein</fullName>
    </submittedName>
</protein>
<proteinExistence type="predicted"/>
<gene>
    <name evidence="1" type="ORF">MILVUS5_LOCUS20263</name>
</gene>
<comment type="caution">
    <text evidence="1">The sequence shown here is derived from an EMBL/GenBank/DDBJ whole genome shotgun (WGS) entry which is preliminary data.</text>
</comment>
<accession>A0ACB0KAP7</accession>